<sequence>MSYNDYVLQAILEIPLSEFDGDMRIPTRLETSMRGAGVYTLQETFTQYPNEKSLLSAVQVGKKTVRDFVAILEELEKRHGVQFEWLENPKT</sequence>
<comment type="caution">
    <text evidence="1">The sequence shown here is derived from an EMBL/GenBank/DDBJ whole genome shotgun (WGS) entry which is preliminary data.</text>
</comment>
<evidence type="ECO:0000313" key="2">
    <source>
        <dbReference type="Proteomes" id="UP000176576"/>
    </source>
</evidence>
<accession>A0A1G2GAJ4</accession>
<evidence type="ECO:0000313" key="1">
    <source>
        <dbReference type="EMBL" id="OGZ46918.1"/>
    </source>
</evidence>
<dbReference type="AlphaFoldDB" id="A0A1G2GAJ4"/>
<evidence type="ECO:0008006" key="3">
    <source>
        <dbReference type="Google" id="ProtNLM"/>
    </source>
</evidence>
<dbReference type="EMBL" id="MHNN01000004">
    <property type="protein sequence ID" value="OGZ46918.1"/>
    <property type="molecule type" value="Genomic_DNA"/>
</dbReference>
<gene>
    <name evidence="1" type="ORF">A3J54_01770</name>
</gene>
<name>A0A1G2GAJ4_9BACT</name>
<proteinExistence type="predicted"/>
<reference evidence="1 2" key="1">
    <citation type="journal article" date="2016" name="Nat. Commun.">
        <title>Thousands of microbial genomes shed light on interconnected biogeochemical processes in an aquifer system.</title>
        <authorList>
            <person name="Anantharaman K."/>
            <person name="Brown C.T."/>
            <person name="Hug L.A."/>
            <person name="Sharon I."/>
            <person name="Castelle C.J."/>
            <person name="Probst A.J."/>
            <person name="Thomas B.C."/>
            <person name="Singh A."/>
            <person name="Wilkins M.J."/>
            <person name="Karaoz U."/>
            <person name="Brodie E.L."/>
            <person name="Williams K.H."/>
            <person name="Hubbard S.S."/>
            <person name="Banfield J.F."/>
        </authorList>
    </citation>
    <scope>NUCLEOTIDE SEQUENCE [LARGE SCALE GENOMIC DNA]</scope>
</reference>
<dbReference type="Proteomes" id="UP000176576">
    <property type="component" value="Unassembled WGS sequence"/>
</dbReference>
<protein>
    <recommendedName>
        <fullName evidence="3">RNA polymerase alpha subunit C-terminal domain-containing protein</fullName>
    </recommendedName>
</protein>
<organism evidence="1 2">
    <name type="scientific">Candidatus Ryanbacteria bacterium RIFCSPHIGHO2_02_FULL_45_13b</name>
    <dbReference type="NCBI Taxonomy" id="1802117"/>
    <lineage>
        <taxon>Bacteria</taxon>
        <taxon>Candidatus Ryaniibacteriota</taxon>
    </lineage>
</organism>